<evidence type="ECO:0008006" key="4">
    <source>
        <dbReference type="Google" id="ProtNLM"/>
    </source>
</evidence>
<dbReference type="EMBL" id="JARRAG010000002">
    <property type="protein sequence ID" value="MDG3006896.1"/>
    <property type="molecule type" value="Genomic_DNA"/>
</dbReference>
<dbReference type="PANTHER" id="PTHR32309:SF13">
    <property type="entry name" value="FERRIC ENTEROBACTIN TRANSPORT PROTEIN FEPE"/>
    <property type="match status" value="1"/>
</dbReference>
<evidence type="ECO:0000313" key="2">
    <source>
        <dbReference type="EMBL" id="MDG3006896.1"/>
    </source>
</evidence>
<dbReference type="PANTHER" id="PTHR32309">
    <property type="entry name" value="TYROSINE-PROTEIN KINASE"/>
    <property type="match status" value="1"/>
</dbReference>
<dbReference type="RefSeq" id="WP_277863187.1">
    <property type="nucleotide sequence ID" value="NZ_JARRAG010000002.1"/>
</dbReference>
<protein>
    <recommendedName>
        <fullName evidence="4">Polysaccharide chain length determinant N-terminal domain-containing protein</fullName>
    </recommendedName>
</protein>
<evidence type="ECO:0000256" key="1">
    <source>
        <dbReference type="SAM" id="Phobius"/>
    </source>
</evidence>
<dbReference type="InterPro" id="IPR050445">
    <property type="entry name" value="Bact_polysacc_biosynth/exp"/>
</dbReference>
<gene>
    <name evidence="2" type="ORF">PZE19_24255</name>
</gene>
<comment type="caution">
    <text evidence="2">The sequence shown here is derived from an EMBL/GenBank/DDBJ whole genome shotgun (WGS) entry which is preliminary data.</text>
</comment>
<feature type="transmembrane region" description="Helical" evidence="1">
    <location>
        <begin position="329"/>
        <end position="346"/>
    </location>
</feature>
<keyword evidence="1" id="KW-1133">Transmembrane helix</keyword>
<keyword evidence="1" id="KW-0472">Membrane</keyword>
<evidence type="ECO:0000313" key="3">
    <source>
        <dbReference type="Proteomes" id="UP001216907"/>
    </source>
</evidence>
<organism evidence="2 3">
    <name type="scientific">Paludisphaera mucosa</name>
    <dbReference type="NCBI Taxonomy" id="3030827"/>
    <lineage>
        <taxon>Bacteria</taxon>
        <taxon>Pseudomonadati</taxon>
        <taxon>Planctomycetota</taxon>
        <taxon>Planctomycetia</taxon>
        <taxon>Isosphaerales</taxon>
        <taxon>Isosphaeraceae</taxon>
        <taxon>Paludisphaera</taxon>
    </lineage>
</organism>
<reference evidence="2 3" key="1">
    <citation type="submission" date="2023-03" db="EMBL/GenBank/DDBJ databases">
        <title>Paludisphaera mucosa sp. nov. a novel planctomycete from northern fen.</title>
        <authorList>
            <person name="Ivanova A."/>
        </authorList>
    </citation>
    <scope>NUCLEOTIDE SEQUENCE [LARGE SCALE GENOMIC DNA]</scope>
    <source>
        <strain evidence="2 3">Pla2</strain>
    </source>
</reference>
<keyword evidence="1" id="KW-0812">Transmembrane</keyword>
<sequence length="364" mass="40281">MTSPPPPVPNRFPRWLATILGWLIVLALVEAAIYQLVSPEYEAVSTLRLMPRPPSLFSTAETAEDGERFATLDLETAIATFRTDSILSAALGDPTVQNLPTLRAQQVPLELLRNNLITEAIPKTYFLRVSYTSHSPEVSAAITNAVVASYMDSFHSFREGTEVRTRKLLQNYFSKLTEAMRHREDELAKLVVVMDPPSVVFGMEPPGVVSPQDPSRLSFTSLTEELRRSIAERLVQVDLDLATAGDPSRKTGLEGARAHLRALLALPGTAPDRARSARLTKEIEADSQRLEEVGRKLQELEFASSRDLSRVEVVDRAAVPKVPFRDLRPHWMALAAFVVLSLALAFESHRRRIEPKATPAAAAS</sequence>
<accession>A0ABT6FHD7</accession>
<name>A0ABT6FHD7_9BACT</name>
<proteinExistence type="predicted"/>
<keyword evidence="3" id="KW-1185">Reference proteome</keyword>
<dbReference type="Proteomes" id="UP001216907">
    <property type="component" value="Unassembled WGS sequence"/>
</dbReference>